<name>A0ABY4YRG8_9MICO</name>
<keyword evidence="2" id="KW-1133">Transmembrane helix</keyword>
<dbReference type="Pfam" id="PF10823">
    <property type="entry name" value="DUF2568"/>
    <property type="match status" value="1"/>
</dbReference>
<feature type="transmembrane region" description="Helical" evidence="2">
    <location>
        <begin position="90"/>
        <end position="109"/>
    </location>
</feature>
<keyword evidence="2" id="KW-0812">Transmembrane</keyword>
<dbReference type="RefSeq" id="WP_252592025.1">
    <property type="nucleotide sequence ID" value="NZ_CP099489.1"/>
</dbReference>
<dbReference type="InterPro" id="IPR021214">
    <property type="entry name" value="DUF2568"/>
</dbReference>
<protein>
    <submittedName>
        <fullName evidence="3">YrdB family protein</fullName>
    </submittedName>
</protein>
<dbReference type="Proteomes" id="UP001056455">
    <property type="component" value="Chromosome"/>
</dbReference>
<organism evidence="3 4">
    <name type="scientific">Ornithinimicrobium faecis</name>
    <dbReference type="NCBI Taxonomy" id="2934158"/>
    <lineage>
        <taxon>Bacteria</taxon>
        <taxon>Bacillati</taxon>
        <taxon>Actinomycetota</taxon>
        <taxon>Actinomycetes</taxon>
        <taxon>Micrococcales</taxon>
        <taxon>Ornithinimicrobiaceae</taxon>
        <taxon>Ornithinimicrobium</taxon>
    </lineage>
</organism>
<feature type="compositionally biased region" description="Polar residues" evidence="1">
    <location>
        <begin position="1"/>
        <end position="13"/>
    </location>
</feature>
<evidence type="ECO:0000256" key="2">
    <source>
        <dbReference type="SAM" id="Phobius"/>
    </source>
</evidence>
<keyword evidence="2" id="KW-0472">Membrane</keyword>
<evidence type="ECO:0000256" key="1">
    <source>
        <dbReference type="SAM" id="MobiDB-lite"/>
    </source>
</evidence>
<feature type="region of interest" description="Disordered" evidence="1">
    <location>
        <begin position="1"/>
        <end position="26"/>
    </location>
</feature>
<feature type="transmembrane region" description="Helical" evidence="2">
    <location>
        <begin position="59"/>
        <end position="78"/>
    </location>
</feature>
<evidence type="ECO:0000313" key="3">
    <source>
        <dbReference type="EMBL" id="USQ79110.1"/>
    </source>
</evidence>
<gene>
    <name evidence="3" type="ORF">NF556_16025</name>
</gene>
<reference evidence="3" key="1">
    <citation type="submission" date="2022-06" db="EMBL/GenBank/DDBJ databases">
        <title>Ornithinimicrobium HY1793.</title>
        <authorList>
            <person name="Huang Y."/>
        </authorList>
    </citation>
    <scope>NUCLEOTIDE SEQUENCE</scope>
    <source>
        <strain evidence="3">HY1793</strain>
    </source>
</reference>
<dbReference type="EMBL" id="CP099489">
    <property type="protein sequence ID" value="USQ79110.1"/>
    <property type="molecule type" value="Genomic_DNA"/>
</dbReference>
<sequence length="140" mass="14190">MSQDSPQTPSKAPSRTPPRDPGVPGTPLEWAAGTGAFLVELALVGTAAVATRLLVGGGLGWVAGLASAVVVVAIWATWMGPRSNRRLPLAGRLVLGCGLVVLAAALAHTAGLTSWAWWFGGVGLLLTVAGQALTPPNPPR</sequence>
<accession>A0ABY4YRG8</accession>
<proteinExistence type="predicted"/>
<feature type="transmembrane region" description="Helical" evidence="2">
    <location>
        <begin position="115"/>
        <end position="134"/>
    </location>
</feature>
<evidence type="ECO:0000313" key="4">
    <source>
        <dbReference type="Proteomes" id="UP001056455"/>
    </source>
</evidence>
<keyword evidence="4" id="KW-1185">Reference proteome</keyword>